<evidence type="ECO:0000313" key="1">
    <source>
        <dbReference type="EMBL" id="AUE03129.1"/>
    </source>
</evidence>
<reference evidence="1 2" key="1">
    <citation type="submission" date="2017-05" db="EMBL/GenBank/DDBJ databases">
        <title>Comparative genomics and methylome analysis of the gut commensal Bifidobacterium breve.</title>
        <authorList>
            <person name="Bottacini F."/>
            <person name="Morrissey R."/>
            <person name="Roberts R.J."/>
            <person name="James K."/>
            <person name="van Breen J."/>
            <person name="Egan M."/>
            <person name="Lambert J."/>
            <person name="van Limpt K."/>
            <person name="Stanton C."/>
            <person name="Knol J."/>
            <person name="O' Connell Motherway M."/>
            <person name="van Sinderen D."/>
        </authorList>
    </citation>
    <scope>NUCLEOTIDE SEQUENCE [LARGE SCALE GENOMIC DNA]</scope>
    <source>
        <strain evidence="1 2">215W447a</strain>
    </source>
</reference>
<protein>
    <submittedName>
        <fullName evidence="1">Uncharacterized protein</fullName>
    </submittedName>
</protein>
<proteinExistence type="predicted"/>
<sequence>MAGNQPVDWSELTPDALLAHMAGLTILKKRIDKALGEAKRQYLRTHDAGSPQENAVFAGTDAATVLVKRDGEGSYRVDDPLAYADFLTHYGLDCEGQPAVITVNYPTPNAMSGRFLERLIREHGGEIPDGVKYVPGRAGGVTITLGRGVADHPFDVDALTGIASEAARIGA</sequence>
<dbReference type="AlphaFoldDB" id="A0A2K9BHL0"/>
<evidence type="ECO:0000313" key="2">
    <source>
        <dbReference type="Proteomes" id="UP000232491"/>
    </source>
</evidence>
<dbReference type="RefSeq" id="WP_106641455.1">
    <property type="nucleotide sequence ID" value="NZ_CP021558.1"/>
</dbReference>
<accession>A0A2K9BHL0</accession>
<gene>
    <name evidence="1" type="ORF">BB215W447A_1111</name>
</gene>
<organism evidence="1 2">
    <name type="scientific">Bifidobacterium breve</name>
    <dbReference type="NCBI Taxonomy" id="1685"/>
    <lineage>
        <taxon>Bacteria</taxon>
        <taxon>Bacillati</taxon>
        <taxon>Actinomycetota</taxon>
        <taxon>Actinomycetes</taxon>
        <taxon>Bifidobacteriales</taxon>
        <taxon>Bifidobacteriaceae</taxon>
        <taxon>Bifidobacterium</taxon>
    </lineage>
</organism>
<name>A0A2K9BHL0_BIFBR</name>
<dbReference type="Proteomes" id="UP000232491">
    <property type="component" value="Chromosome"/>
</dbReference>
<dbReference type="EMBL" id="CP021558">
    <property type="protein sequence ID" value="AUE03129.1"/>
    <property type="molecule type" value="Genomic_DNA"/>
</dbReference>